<feature type="transmembrane region" description="Helical" evidence="2">
    <location>
        <begin position="147"/>
        <end position="165"/>
    </location>
</feature>
<keyword evidence="2" id="KW-1133">Transmembrane helix</keyword>
<dbReference type="OrthoDB" id="5586997at2759"/>
<proteinExistence type="predicted"/>
<feature type="transmembrane region" description="Helical" evidence="2">
    <location>
        <begin position="97"/>
        <end position="117"/>
    </location>
</feature>
<dbReference type="AlphaFoldDB" id="A0A0L0SNY9"/>
<feature type="compositionally biased region" description="Low complexity" evidence="1">
    <location>
        <begin position="502"/>
        <end position="511"/>
    </location>
</feature>
<dbReference type="EMBL" id="GG745343">
    <property type="protein sequence ID" value="KNE64080.1"/>
    <property type="molecule type" value="Genomic_DNA"/>
</dbReference>
<feature type="transmembrane region" description="Helical" evidence="2">
    <location>
        <begin position="225"/>
        <end position="244"/>
    </location>
</feature>
<feature type="region of interest" description="Disordered" evidence="1">
    <location>
        <begin position="498"/>
        <end position="525"/>
    </location>
</feature>
<keyword evidence="4" id="KW-1185">Reference proteome</keyword>
<gene>
    <name evidence="3" type="ORF">AMAG_09138</name>
</gene>
<dbReference type="Proteomes" id="UP000054350">
    <property type="component" value="Unassembled WGS sequence"/>
</dbReference>
<evidence type="ECO:0000256" key="1">
    <source>
        <dbReference type="SAM" id="MobiDB-lite"/>
    </source>
</evidence>
<evidence type="ECO:0000256" key="2">
    <source>
        <dbReference type="SAM" id="Phobius"/>
    </source>
</evidence>
<accession>A0A0L0SNY9</accession>
<feature type="transmembrane region" description="Helical" evidence="2">
    <location>
        <begin position="185"/>
        <end position="205"/>
    </location>
</feature>
<feature type="region of interest" description="Disordered" evidence="1">
    <location>
        <begin position="407"/>
        <end position="485"/>
    </location>
</feature>
<reference evidence="4" key="2">
    <citation type="submission" date="2009-11" db="EMBL/GenBank/DDBJ databases">
        <title>The Genome Sequence of Allomyces macrogynus strain ATCC 38327.</title>
        <authorList>
            <consortium name="The Broad Institute Genome Sequencing Platform"/>
            <person name="Russ C."/>
            <person name="Cuomo C."/>
            <person name="Shea T."/>
            <person name="Young S.K."/>
            <person name="Zeng Q."/>
            <person name="Koehrsen M."/>
            <person name="Haas B."/>
            <person name="Borodovsky M."/>
            <person name="Guigo R."/>
            <person name="Alvarado L."/>
            <person name="Berlin A."/>
            <person name="Borenstein D."/>
            <person name="Chen Z."/>
            <person name="Engels R."/>
            <person name="Freedman E."/>
            <person name="Gellesch M."/>
            <person name="Goldberg J."/>
            <person name="Griggs A."/>
            <person name="Gujja S."/>
            <person name="Heiman D."/>
            <person name="Hepburn T."/>
            <person name="Howarth C."/>
            <person name="Jen D."/>
            <person name="Larson L."/>
            <person name="Lewis B."/>
            <person name="Mehta T."/>
            <person name="Park D."/>
            <person name="Pearson M."/>
            <person name="Roberts A."/>
            <person name="Saif S."/>
            <person name="Shenoy N."/>
            <person name="Sisk P."/>
            <person name="Stolte C."/>
            <person name="Sykes S."/>
            <person name="Walk T."/>
            <person name="White J."/>
            <person name="Yandava C."/>
            <person name="Burger G."/>
            <person name="Gray M.W."/>
            <person name="Holland P.W.H."/>
            <person name="King N."/>
            <person name="Lang F.B.F."/>
            <person name="Roger A.J."/>
            <person name="Ruiz-Trillo I."/>
            <person name="Lander E."/>
            <person name="Nusbaum C."/>
        </authorList>
    </citation>
    <scope>NUCLEOTIDE SEQUENCE [LARGE SCALE GENOMIC DNA]</scope>
    <source>
        <strain evidence="4">ATCC 38327</strain>
    </source>
</reference>
<protein>
    <submittedName>
        <fullName evidence="3">Uncharacterized protein</fullName>
    </submittedName>
</protein>
<evidence type="ECO:0000313" key="3">
    <source>
        <dbReference type="EMBL" id="KNE64080.1"/>
    </source>
</evidence>
<keyword evidence="2" id="KW-0812">Transmembrane</keyword>
<sequence>MPAEASRGWLDLLGTIPAVVADAFFQAQRDPFLASVTHDSSPGWADSVTKPHQELCLNSKCVNPSMTFHDKVVLAPKPIRRTSAEPSDWVDSLSQTLTAPMAQTTFSLVLLCIWVWATRTAPRRAAVAAARAAVPTPSWQALARDHVPLLATTVLVYFLAFATQHDLLYLPSLYSSSYRVLLVDTPGALVSLVPLLTLAVLARVLAYSSCASASALPSVRGYREIALATGVLAVWCSAGAVVVAQNSGLLEVTRGGLVSAARAVTPWVVAAHSSRWTPPVLVLALYMVVSRAWTRWRAAPDAGHVVSELSPPWGSWTWRDSGDAVIILFALVSARAVADTRTSVTAAMVLTVSTALALAGLQSATASGGLAAALSRSASRVGLAGMSRSPSRTAALATIAAASAVAQDNVPRPAPNPAPLRVQPPTSHDSSPYPSPAPLPAPALAPARRVSIASPTDTPSRASSPLAEQARHLPHAAEYARPPSPTMQRKILLDRIQRDAAPGSRPSTRRGQGPGSPRPRALSPQRKLLEEQLTALAGMNAREPLKVPAALRGVEKMGQRSPVGTGRMRSPVRGAGYQADLRYIAR</sequence>
<name>A0A0L0SNY9_ALLM3</name>
<keyword evidence="2" id="KW-0472">Membrane</keyword>
<dbReference type="VEuPathDB" id="FungiDB:AMAG_09138"/>
<organism evidence="3 4">
    <name type="scientific">Allomyces macrogynus (strain ATCC 38327)</name>
    <name type="common">Allomyces javanicus var. macrogynus</name>
    <dbReference type="NCBI Taxonomy" id="578462"/>
    <lineage>
        <taxon>Eukaryota</taxon>
        <taxon>Fungi</taxon>
        <taxon>Fungi incertae sedis</taxon>
        <taxon>Blastocladiomycota</taxon>
        <taxon>Blastocladiomycetes</taxon>
        <taxon>Blastocladiales</taxon>
        <taxon>Blastocladiaceae</taxon>
        <taxon>Allomyces</taxon>
    </lineage>
</organism>
<evidence type="ECO:0000313" key="4">
    <source>
        <dbReference type="Proteomes" id="UP000054350"/>
    </source>
</evidence>
<feature type="compositionally biased region" description="Polar residues" evidence="1">
    <location>
        <begin position="453"/>
        <end position="463"/>
    </location>
</feature>
<reference evidence="3 4" key="1">
    <citation type="submission" date="2009-11" db="EMBL/GenBank/DDBJ databases">
        <title>Annotation of Allomyces macrogynus ATCC 38327.</title>
        <authorList>
            <consortium name="The Broad Institute Genome Sequencing Platform"/>
            <person name="Russ C."/>
            <person name="Cuomo C."/>
            <person name="Burger G."/>
            <person name="Gray M.W."/>
            <person name="Holland P.W.H."/>
            <person name="King N."/>
            <person name="Lang F.B.F."/>
            <person name="Roger A.J."/>
            <person name="Ruiz-Trillo I."/>
            <person name="Young S.K."/>
            <person name="Zeng Q."/>
            <person name="Gargeya S."/>
            <person name="Fitzgerald M."/>
            <person name="Haas B."/>
            <person name="Abouelleil A."/>
            <person name="Alvarado L."/>
            <person name="Arachchi H.M."/>
            <person name="Berlin A."/>
            <person name="Chapman S.B."/>
            <person name="Gearin G."/>
            <person name="Goldberg J."/>
            <person name="Griggs A."/>
            <person name="Gujja S."/>
            <person name="Hansen M."/>
            <person name="Heiman D."/>
            <person name="Howarth C."/>
            <person name="Larimer J."/>
            <person name="Lui A."/>
            <person name="MacDonald P.J.P."/>
            <person name="McCowen C."/>
            <person name="Montmayeur A."/>
            <person name="Murphy C."/>
            <person name="Neiman D."/>
            <person name="Pearson M."/>
            <person name="Priest M."/>
            <person name="Roberts A."/>
            <person name="Saif S."/>
            <person name="Shea T."/>
            <person name="Sisk P."/>
            <person name="Stolte C."/>
            <person name="Sykes S."/>
            <person name="Wortman J."/>
            <person name="Nusbaum C."/>
            <person name="Birren B."/>
        </authorList>
    </citation>
    <scope>NUCLEOTIDE SEQUENCE [LARGE SCALE GENOMIC DNA]</scope>
    <source>
        <strain evidence="3 4">ATCC 38327</strain>
    </source>
</reference>
<feature type="compositionally biased region" description="Pro residues" evidence="1">
    <location>
        <begin position="433"/>
        <end position="443"/>
    </location>
</feature>